<accession>A0A8J3YKY6</accession>
<feature type="chain" id="PRO_5035166805" description="LPXTG cell wall anchor domain-containing protein" evidence="2">
    <location>
        <begin position="25"/>
        <end position="505"/>
    </location>
</feature>
<keyword evidence="1" id="KW-0472">Membrane</keyword>
<feature type="transmembrane region" description="Helical" evidence="1">
    <location>
        <begin position="472"/>
        <end position="493"/>
    </location>
</feature>
<evidence type="ECO:0000313" key="4">
    <source>
        <dbReference type="Proteomes" id="UP000619260"/>
    </source>
</evidence>
<proteinExistence type="predicted"/>
<name>A0A8J3YKY6_9ACTN</name>
<evidence type="ECO:0000256" key="2">
    <source>
        <dbReference type="SAM" id="SignalP"/>
    </source>
</evidence>
<keyword evidence="4" id="KW-1185">Reference proteome</keyword>
<dbReference type="Proteomes" id="UP000619260">
    <property type="component" value="Unassembled WGS sequence"/>
</dbReference>
<evidence type="ECO:0000313" key="3">
    <source>
        <dbReference type="EMBL" id="GIJ47299.1"/>
    </source>
</evidence>
<comment type="caution">
    <text evidence="3">The sequence shown here is derived from an EMBL/GenBank/DDBJ whole genome shotgun (WGS) entry which is preliminary data.</text>
</comment>
<sequence length="505" mass="51874">MAAAAGAVLAAAGLFVGVGTPAQAAPGDHPYVFVGFLNNAMTIPAGTGGRTVHGSVYVGDAIAPRVHFDWSGVAGIVSIRFPATCTTTGTRTACAFPDVLGADAETFDLPLVVTAKAGAGAKGQIKTAVEAKNLGERFSPPITVNVADGVDLVMHEFGPERHQLTPADTMPVTAVIDNVGNRTADGVRVSYTTRPGTVPPRYDNCTYQTYQAICDLDVALEPGYTLTVEPFVIGFAPDAWGDKGVWTYADALAESDAAALRARGTGGKRLTGAATRSASVRAARELNTDDNGSEWQAEVANQIDIAAVGATASGTAGSTVTVTVGARNVGKGTRDISRSGGEPAWRYWFEPPTGTEVVTVSQKCVGIFKQPDGSYEGVTGKPGAPLYQCEGEPNVFPVGTTFSVPFGLKINEVIPDAKGRVTFDDPLYDHDEPVDDNSANDTAQVVINPTRNGGGGGGGGGGGSLPITGTNAAIAGGAGAVLVAVGVGLFVAFRRRRIVLVTPEH</sequence>
<evidence type="ECO:0008006" key="5">
    <source>
        <dbReference type="Google" id="ProtNLM"/>
    </source>
</evidence>
<feature type="signal peptide" evidence="2">
    <location>
        <begin position="1"/>
        <end position="24"/>
    </location>
</feature>
<keyword evidence="1" id="KW-1133">Transmembrane helix</keyword>
<dbReference type="EMBL" id="BOPF01000014">
    <property type="protein sequence ID" value="GIJ47299.1"/>
    <property type="molecule type" value="Genomic_DNA"/>
</dbReference>
<gene>
    <name evidence="3" type="ORF">Val02_41850</name>
</gene>
<dbReference type="AlphaFoldDB" id="A0A8J3YKY6"/>
<organism evidence="3 4">
    <name type="scientific">Virgisporangium aliadipatigenens</name>
    <dbReference type="NCBI Taxonomy" id="741659"/>
    <lineage>
        <taxon>Bacteria</taxon>
        <taxon>Bacillati</taxon>
        <taxon>Actinomycetota</taxon>
        <taxon>Actinomycetes</taxon>
        <taxon>Micromonosporales</taxon>
        <taxon>Micromonosporaceae</taxon>
        <taxon>Virgisporangium</taxon>
    </lineage>
</organism>
<reference evidence="3" key="1">
    <citation type="submission" date="2021-01" db="EMBL/GenBank/DDBJ databases">
        <title>Whole genome shotgun sequence of Virgisporangium aliadipatigenens NBRC 105644.</title>
        <authorList>
            <person name="Komaki H."/>
            <person name="Tamura T."/>
        </authorList>
    </citation>
    <scope>NUCLEOTIDE SEQUENCE</scope>
    <source>
        <strain evidence="3">NBRC 105644</strain>
    </source>
</reference>
<keyword evidence="1" id="KW-0812">Transmembrane</keyword>
<protein>
    <recommendedName>
        <fullName evidence="5">LPXTG cell wall anchor domain-containing protein</fullName>
    </recommendedName>
</protein>
<evidence type="ECO:0000256" key="1">
    <source>
        <dbReference type="SAM" id="Phobius"/>
    </source>
</evidence>
<keyword evidence="2" id="KW-0732">Signal</keyword>
<dbReference type="NCBIfam" id="TIGR01167">
    <property type="entry name" value="LPXTG_anchor"/>
    <property type="match status" value="1"/>
</dbReference>